<dbReference type="VEuPathDB" id="PiroplasmaDB:BBBOND_0108680"/>
<dbReference type="Proteomes" id="UP000033188">
    <property type="component" value="Chromosome 1"/>
</dbReference>
<dbReference type="GeneID" id="24563111"/>
<gene>
    <name evidence="2" type="ORF">BBBOND_0108680</name>
</gene>
<reference evidence="3" key="1">
    <citation type="journal article" date="2014" name="Nucleic Acids Res.">
        <title>The evolutionary dynamics of variant antigen genes in Babesia reveal a history of genomic innovation underlying host-parasite interaction.</title>
        <authorList>
            <person name="Jackson A.P."/>
            <person name="Otto T.D."/>
            <person name="Darby A."/>
            <person name="Ramaprasad A."/>
            <person name="Xia D."/>
            <person name="Echaide I.E."/>
            <person name="Farber M."/>
            <person name="Gahlot S."/>
            <person name="Gamble J."/>
            <person name="Gupta D."/>
            <person name="Gupta Y."/>
            <person name="Jackson L."/>
            <person name="Malandrin L."/>
            <person name="Malas T.B."/>
            <person name="Moussa E."/>
            <person name="Nair M."/>
            <person name="Reid A.J."/>
            <person name="Sanders M."/>
            <person name="Sharma J."/>
            <person name="Tracey A."/>
            <person name="Quail M.A."/>
            <person name="Weir W."/>
            <person name="Wastling J.M."/>
            <person name="Hall N."/>
            <person name="Willadsen P."/>
            <person name="Lingelbach K."/>
            <person name="Shiels B."/>
            <person name="Tait A."/>
            <person name="Berriman M."/>
            <person name="Allred D.R."/>
            <person name="Pain A."/>
        </authorList>
    </citation>
    <scope>NUCLEOTIDE SEQUENCE [LARGE SCALE GENOMIC DNA]</scope>
    <source>
        <strain evidence="3">Bond</strain>
    </source>
</reference>
<evidence type="ECO:0000256" key="1">
    <source>
        <dbReference type="SAM" id="Phobius"/>
    </source>
</evidence>
<organism evidence="2 3">
    <name type="scientific">Babesia bigemina</name>
    <dbReference type="NCBI Taxonomy" id="5866"/>
    <lineage>
        <taxon>Eukaryota</taxon>
        <taxon>Sar</taxon>
        <taxon>Alveolata</taxon>
        <taxon>Apicomplexa</taxon>
        <taxon>Aconoidasida</taxon>
        <taxon>Piroplasmida</taxon>
        <taxon>Babesiidae</taxon>
        <taxon>Babesia</taxon>
    </lineage>
</organism>
<name>A0A061D9Z8_BABBI</name>
<protein>
    <submittedName>
        <fullName evidence="2">Uncharacterized protein</fullName>
    </submittedName>
</protein>
<evidence type="ECO:0000313" key="3">
    <source>
        <dbReference type="Proteomes" id="UP000033188"/>
    </source>
</evidence>
<keyword evidence="3" id="KW-1185">Reference proteome</keyword>
<feature type="transmembrane region" description="Helical" evidence="1">
    <location>
        <begin position="448"/>
        <end position="470"/>
    </location>
</feature>
<dbReference type="RefSeq" id="XP_012766756.1">
    <property type="nucleotide sequence ID" value="XM_012911302.1"/>
</dbReference>
<keyword evidence="1" id="KW-0472">Membrane</keyword>
<dbReference type="OrthoDB" id="10589301at2759"/>
<keyword evidence="1" id="KW-1133">Transmembrane helix</keyword>
<keyword evidence="1" id="KW-0812">Transmembrane</keyword>
<dbReference type="EMBL" id="LK391707">
    <property type="protein sequence ID" value="CDR94570.1"/>
    <property type="molecule type" value="Genomic_DNA"/>
</dbReference>
<dbReference type="KEGG" id="bbig:BBBOND_0108680"/>
<proteinExistence type="predicted"/>
<accession>A0A061D9Z8</accession>
<sequence length="554" mass="60767">MLPVLATLAAANDVLDEAYAVSLNASNAFGAIEGMYIADSDFKFDQNVHEYKVKVDSCCDYIELLFRVNSWTRARYATEKSDVAQNERSGGSEGATSLIDRIGASVWALFGKQTSHEGDEGMSVPQVDENASKEEDVAPPVKDMGAVVGGTDDLDEVEVRIAINGQQIDPADDGYVMIPIRCGTTSNFSVEVTSLREYQPAQTAHYFLAVEVPGGGKNYLEALEITRSDGAQARVYPALSKAYRSYTVTGSHLQGDQFTIYAECRYGLPSIDGQEAASNVATIELKDEHVNRYVKITCGEVHKDEGDEVVEETVHTVTFATFAGEGVPPPITILPLFDSKKCEAMADTPDGNGLIVCADSTHRFSPLIVETDPNYTYVIPTSYVVDGYVKEVHEHDEEFIRVRTGVVTPVFDMSEGIVIHGMSDHEFKTFVVTSRAAGKRATDMQQTIVAALIVVAYWASILTTVLPHIVRVQFGVIFETVPVTGEPLLYLAQVICAGADEKTSKICSRFIMLPSKRYSTKSPLQMLFQFYVSGPECETLICRRGASRFYYCCC</sequence>
<evidence type="ECO:0000313" key="2">
    <source>
        <dbReference type="EMBL" id="CDR94570.1"/>
    </source>
</evidence>
<dbReference type="OMA" id="INIYVEC"/>
<dbReference type="AlphaFoldDB" id="A0A061D9Z8"/>